<sequence>MEIAGPSGIGKSNGLVSIANRLLIWAAQERRAGRRVRIFPILNAESLLGKETWADGVQAALGAGFHDDKEALAAIPQLELPRDVSHFVQRATDIACWLIDQAHGIFQDKDVLDRVSAMTALRHAVFVSSGGGTRASEQHARHLNVRTLPLPTAISPAALGAGFHDDEEAIAVIPQLDSPEAVSDFVLEATKGACWLIDQAHGIFQDKEALDQVKAMTTLQHVVFVSSGGGTRASEQHARHLNVRTLPLPTAISPVDIHNWESRYTVPFKSSSAARRLDMLADNLLLRYTFWQSCGEVGVPLPPLSDDVMKTLVPERPSKRQRLLPGEFEATSEGAVQEKTPTATGGASASNSEDSVSFGAAWSHFLKSKAVQALFSDLMGTLQRYILEPEMLRHVKDKCMELALATTWVDLKPGVFSGRDFLFEHSGSELLLKAQPASDIVRFALAQAAEAAVSCELAFTGCMGKLLQELGSPDPHPALIGILAERVVGERLQQGAGQAYFGVKTRMRRVRKFKQDQVERLVSDLLEDALKVLSGGKEEQHVTLGVPDEFNARDTDFHVIVIQKRVVGERLQQGAGQAYFGVKTRMRRVRKFKQHQVERLVSDLLEDALKVLSGGKEEQLVTLGVPDEFNARNTDFHVIVIQSSLGNRTCLPAGGHHVVASSL</sequence>
<keyword evidence="3" id="KW-1185">Reference proteome</keyword>
<feature type="region of interest" description="Disordered" evidence="1">
    <location>
        <begin position="320"/>
        <end position="352"/>
    </location>
</feature>
<accession>A0A1Y1IUB8</accession>
<dbReference type="Proteomes" id="UP000054558">
    <property type="component" value="Unassembled WGS sequence"/>
</dbReference>
<evidence type="ECO:0000313" key="2">
    <source>
        <dbReference type="EMBL" id="GAQ91798.1"/>
    </source>
</evidence>
<organism evidence="2 3">
    <name type="scientific">Klebsormidium nitens</name>
    <name type="common">Green alga</name>
    <name type="synonym">Ulothrix nitens</name>
    <dbReference type="NCBI Taxonomy" id="105231"/>
    <lineage>
        <taxon>Eukaryota</taxon>
        <taxon>Viridiplantae</taxon>
        <taxon>Streptophyta</taxon>
        <taxon>Klebsormidiophyceae</taxon>
        <taxon>Klebsormidiales</taxon>
        <taxon>Klebsormidiaceae</taxon>
        <taxon>Klebsormidium</taxon>
    </lineage>
</organism>
<name>A0A1Y1IUB8_KLENI</name>
<dbReference type="AlphaFoldDB" id="A0A1Y1IUB8"/>
<protein>
    <submittedName>
        <fullName evidence="2">Uncharacterized protein</fullName>
    </submittedName>
</protein>
<dbReference type="EMBL" id="DF237806">
    <property type="protein sequence ID" value="GAQ91798.1"/>
    <property type="molecule type" value="Genomic_DNA"/>
</dbReference>
<feature type="compositionally biased region" description="Polar residues" evidence="1">
    <location>
        <begin position="339"/>
        <end position="352"/>
    </location>
</feature>
<evidence type="ECO:0000313" key="3">
    <source>
        <dbReference type="Proteomes" id="UP000054558"/>
    </source>
</evidence>
<gene>
    <name evidence="2" type="ORF">KFL_008570020</name>
</gene>
<evidence type="ECO:0000256" key="1">
    <source>
        <dbReference type="SAM" id="MobiDB-lite"/>
    </source>
</evidence>
<proteinExistence type="predicted"/>
<reference evidence="2 3" key="1">
    <citation type="journal article" date="2014" name="Nat. Commun.">
        <title>Klebsormidium flaccidum genome reveals primary factors for plant terrestrial adaptation.</title>
        <authorList>
            <person name="Hori K."/>
            <person name="Maruyama F."/>
            <person name="Fujisawa T."/>
            <person name="Togashi T."/>
            <person name="Yamamoto N."/>
            <person name="Seo M."/>
            <person name="Sato S."/>
            <person name="Yamada T."/>
            <person name="Mori H."/>
            <person name="Tajima N."/>
            <person name="Moriyama T."/>
            <person name="Ikeuchi M."/>
            <person name="Watanabe M."/>
            <person name="Wada H."/>
            <person name="Kobayashi K."/>
            <person name="Saito M."/>
            <person name="Masuda T."/>
            <person name="Sasaki-Sekimoto Y."/>
            <person name="Mashiguchi K."/>
            <person name="Awai K."/>
            <person name="Shimojima M."/>
            <person name="Masuda S."/>
            <person name="Iwai M."/>
            <person name="Nobusawa T."/>
            <person name="Narise T."/>
            <person name="Kondo S."/>
            <person name="Saito H."/>
            <person name="Sato R."/>
            <person name="Murakawa M."/>
            <person name="Ihara Y."/>
            <person name="Oshima-Yamada Y."/>
            <person name="Ohtaka K."/>
            <person name="Satoh M."/>
            <person name="Sonobe K."/>
            <person name="Ishii M."/>
            <person name="Ohtani R."/>
            <person name="Kanamori-Sato M."/>
            <person name="Honoki R."/>
            <person name="Miyazaki D."/>
            <person name="Mochizuki H."/>
            <person name="Umetsu J."/>
            <person name="Higashi K."/>
            <person name="Shibata D."/>
            <person name="Kamiya Y."/>
            <person name="Sato N."/>
            <person name="Nakamura Y."/>
            <person name="Tabata S."/>
            <person name="Ida S."/>
            <person name="Kurokawa K."/>
            <person name="Ohta H."/>
        </authorList>
    </citation>
    <scope>NUCLEOTIDE SEQUENCE [LARGE SCALE GENOMIC DNA]</scope>
    <source>
        <strain evidence="2 3">NIES-2285</strain>
    </source>
</reference>